<accession>R9HVK5</accession>
<protein>
    <submittedName>
        <fullName evidence="2">Uncharacterized protein</fullName>
    </submittedName>
</protein>
<feature type="compositionally biased region" description="Acidic residues" evidence="1">
    <location>
        <begin position="171"/>
        <end position="182"/>
    </location>
</feature>
<name>R9HVK5_PHOVU</name>
<dbReference type="PATRIC" id="fig|1235786.3.peg.759"/>
<evidence type="ECO:0000313" key="3">
    <source>
        <dbReference type="Proteomes" id="UP000014151"/>
    </source>
</evidence>
<organism evidence="2 3">
    <name type="scientific">Phocaeicola vulgatus dnLKV7</name>
    <dbReference type="NCBI Taxonomy" id="1235786"/>
    <lineage>
        <taxon>Bacteria</taxon>
        <taxon>Pseudomonadati</taxon>
        <taxon>Bacteroidota</taxon>
        <taxon>Bacteroidia</taxon>
        <taxon>Bacteroidales</taxon>
        <taxon>Bacteroidaceae</taxon>
        <taxon>Phocaeicola</taxon>
    </lineage>
</organism>
<gene>
    <name evidence="2" type="ORF">C800_00735</name>
</gene>
<proteinExistence type="predicted"/>
<dbReference type="HOGENOM" id="CLU_1479316_0_0_10"/>
<sequence>MYHVDIMQDGSILYKEGDKVALDGTSWKGTVVKVESDDNICVELDNGITMFARPELLHLCTKENTKPLHDENGKFTIGHPKVGGVKKGYRTVRHYRNKLMEQLAPFIESMGEIIEAIDDPSDKVLAVSRIIKYAMPSLSSVDFKENAKRDLSAEQKIAQLNARYRNLPDPTVDEEGEEGHED</sequence>
<feature type="region of interest" description="Disordered" evidence="1">
    <location>
        <begin position="162"/>
        <end position="182"/>
    </location>
</feature>
<comment type="caution">
    <text evidence="2">The sequence shown here is derived from an EMBL/GenBank/DDBJ whole genome shotgun (WGS) entry which is preliminary data.</text>
</comment>
<dbReference type="AlphaFoldDB" id="R9HVK5"/>
<reference evidence="2 3" key="1">
    <citation type="submission" date="2013-04" db="EMBL/GenBank/DDBJ databases">
        <title>The Genome Sequence of Bacteroides vulgatus dnLKV7.</title>
        <authorList>
            <consortium name="The Broad Institute Genomics Platform"/>
            <consortium name="The Broad Institute Genome Sequencing Center for Infectious Disease"/>
            <person name="Earl A."/>
            <person name="Xavier R."/>
            <person name="Kuhn K."/>
            <person name="Stappenbeck T."/>
            <person name="Walker B."/>
            <person name="Young S."/>
            <person name="Zeng Q."/>
            <person name="Gargeya S."/>
            <person name="Fitzgerald M."/>
            <person name="Haas B."/>
            <person name="Abouelleil A."/>
            <person name="Allen A.W."/>
            <person name="Alvarado L."/>
            <person name="Arachchi H.M."/>
            <person name="Berlin A.M."/>
            <person name="Chapman S.B."/>
            <person name="Gainer-Dewar J."/>
            <person name="Goldberg J."/>
            <person name="Griggs A."/>
            <person name="Gujja S."/>
            <person name="Hansen M."/>
            <person name="Howarth C."/>
            <person name="Imamovic A."/>
            <person name="Ireland A."/>
            <person name="Larimer J."/>
            <person name="McCowan C."/>
            <person name="Murphy C."/>
            <person name="Pearson M."/>
            <person name="Poon T.W."/>
            <person name="Priest M."/>
            <person name="Roberts A."/>
            <person name="Saif S."/>
            <person name="Shea T."/>
            <person name="Sisk P."/>
            <person name="Sykes S."/>
            <person name="Wortman J."/>
            <person name="Nusbaum C."/>
            <person name="Birren B."/>
        </authorList>
    </citation>
    <scope>NUCLEOTIDE SEQUENCE [LARGE SCALE GENOMIC DNA]</scope>
    <source>
        <strain evidence="3">dnLKV7</strain>
    </source>
</reference>
<evidence type="ECO:0000313" key="2">
    <source>
        <dbReference type="EMBL" id="EOS05170.1"/>
    </source>
</evidence>
<dbReference type="Proteomes" id="UP000014151">
    <property type="component" value="Unassembled WGS sequence"/>
</dbReference>
<evidence type="ECO:0000256" key="1">
    <source>
        <dbReference type="SAM" id="MobiDB-lite"/>
    </source>
</evidence>
<dbReference type="EMBL" id="ASSN01000006">
    <property type="protein sequence ID" value="EOS05170.1"/>
    <property type="molecule type" value="Genomic_DNA"/>
</dbReference>